<evidence type="ECO:0000313" key="2">
    <source>
        <dbReference type="EMBL" id="MFC4161967.1"/>
    </source>
</evidence>
<feature type="transmembrane region" description="Helical" evidence="1">
    <location>
        <begin position="64"/>
        <end position="83"/>
    </location>
</feature>
<feature type="transmembrane region" description="Helical" evidence="1">
    <location>
        <begin position="38"/>
        <end position="59"/>
    </location>
</feature>
<proteinExistence type="predicted"/>
<keyword evidence="1" id="KW-0472">Membrane</keyword>
<protein>
    <submittedName>
        <fullName evidence="2">Uncharacterized protein</fullName>
    </submittedName>
</protein>
<evidence type="ECO:0000313" key="3">
    <source>
        <dbReference type="Proteomes" id="UP001595791"/>
    </source>
</evidence>
<evidence type="ECO:0000256" key="1">
    <source>
        <dbReference type="SAM" id="Phobius"/>
    </source>
</evidence>
<dbReference type="Proteomes" id="UP001595791">
    <property type="component" value="Unassembled WGS sequence"/>
</dbReference>
<keyword evidence="1" id="KW-0812">Transmembrane</keyword>
<sequence length="136" mass="14668">MNESDKNSGAFGMVLLAGLALAGVISLAASAVGLDVGLFVKLGLSVLASGTVCGILWILCHVRLLPVVILFSLINWCAGWSVYREQAFRAFHLGGEEWAARFAPWWTSYYVLAAGIAVLVAIAAWDLRRNGVLRLY</sequence>
<name>A0ABV8MWC5_9NEIS</name>
<feature type="transmembrane region" description="Helical" evidence="1">
    <location>
        <begin position="103"/>
        <end position="125"/>
    </location>
</feature>
<keyword evidence="3" id="KW-1185">Reference proteome</keyword>
<feature type="transmembrane region" description="Helical" evidence="1">
    <location>
        <begin position="12"/>
        <end position="32"/>
    </location>
</feature>
<reference evidence="3" key="1">
    <citation type="journal article" date="2019" name="Int. J. Syst. Evol. Microbiol.">
        <title>The Global Catalogue of Microorganisms (GCM) 10K type strain sequencing project: providing services to taxonomists for standard genome sequencing and annotation.</title>
        <authorList>
            <consortium name="The Broad Institute Genomics Platform"/>
            <consortium name="The Broad Institute Genome Sequencing Center for Infectious Disease"/>
            <person name="Wu L."/>
            <person name="Ma J."/>
        </authorList>
    </citation>
    <scope>NUCLEOTIDE SEQUENCE [LARGE SCALE GENOMIC DNA]</scope>
    <source>
        <strain evidence="3">LMG 29894</strain>
    </source>
</reference>
<comment type="caution">
    <text evidence="2">The sequence shown here is derived from an EMBL/GenBank/DDBJ whole genome shotgun (WGS) entry which is preliminary data.</text>
</comment>
<organism evidence="2 3">
    <name type="scientific">Chitinimonas lacunae</name>
    <dbReference type="NCBI Taxonomy" id="1963018"/>
    <lineage>
        <taxon>Bacteria</taxon>
        <taxon>Pseudomonadati</taxon>
        <taxon>Pseudomonadota</taxon>
        <taxon>Betaproteobacteria</taxon>
        <taxon>Neisseriales</taxon>
        <taxon>Chitinibacteraceae</taxon>
        <taxon>Chitinimonas</taxon>
    </lineage>
</organism>
<dbReference type="RefSeq" id="WP_378168679.1">
    <property type="nucleotide sequence ID" value="NZ_JBHSBU010000004.1"/>
</dbReference>
<keyword evidence="1" id="KW-1133">Transmembrane helix</keyword>
<dbReference type="EMBL" id="JBHSBU010000004">
    <property type="protein sequence ID" value="MFC4161967.1"/>
    <property type="molecule type" value="Genomic_DNA"/>
</dbReference>
<gene>
    <name evidence="2" type="ORF">ACFOW7_21765</name>
</gene>
<accession>A0ABV8MWC5</accession>